<dbReference type="OrthoDB" id="7888886at2"/>
<evidence type="ECO:0000313" key="2">
    <source>
        <dbReference type="EMBL" id="SEC81735.1"/>
    </source>
</evidence>
<dbReference type="Proteomes" id="UP000183208">
    <property type="component" value="Unassembled WGS sequence"/>
</dbReference>
<evidence type="ECO:0000259" key="1">
    <source>
        <dbReference type="SMART" id="SM01043"/>
    </source>
</evidence>
<dbReference type="InterPro" id="IPR036388">
    <property type="entry name" value="WH-like_DNA-bd_sf"/>
</dbReference>
<protein>
    <submittedName>
        <fullName evidence="2">DNA-binding transcriptional activator of the SARP family</fullName>
    </submittedName>
</protein>
<dbReference type="InterPro" id="IPR016032">
    <property type="entry name" value="Sig_transdc_resp-reg_C-effctor"/>
</dbReference>
<gene>
    <name evidence="2" type="ORF">SAMN05444171_2329</name>
</gene>
<accession>A0A1M6WF10</accession>
<dbReference type="SUPFAM" id="SSF48452">
    <property type="entry name" value="TPR-like"/>
    <property type="match status" value="2"/>
</dbReference>
<dbReference type="SMART" id="SM01043">
    <property type="entry name" value="BTAD"/>
    <property type="match status" value="1"/>
</dbReference>
<dbReference type="Gene3D" id="1.10.10.10">
    <property type="entry name" value="Winged helix-like DNA-binding domain superfamily/Winged helix DNA-binding domain"/>
    <property type="match status" value="1"/>
</dbReference>
<dbReference type="InterPro" id="IPR051677">
    <property type="entry name" value="AfsR-DnrI-RedD_regulator"/>
</dbReference>
<keyword evidence="2" id="KW-0238">DNA-binding</keyword>
<organism evidence="2 3">
    <name type="scientific">Bradyrhizobium lablabi</name>
    <dbReference type="NCBI Taxonomy" id="722472"/>
    <lineage>
        <taxon>Bacteria</taxon>
        <taxon>Pseudomonadati</taxon>
        <taxon>Pseudomonadota</taxon>
        <taxon>Alphaproteobacteria</taxon>
        <taxon>Hyphomicrobiales</taxon>
        <taxon>Nitrobacteraceae</taxon>
        <taxon>Bradyrhizobium</taxon>
    </lineage>
</organism>
<dbReference type="EMBL" id="FNTI01000001">
    <property type="protein sequence ID" value="SEC81735.1"/>
    <property type="molecule type" value="Genomic_DNA"/>
</dbReference>
<evidence type="ECO:0000313" key="3">
    <source>
        <dbReference type="Proteomes" id="UP000183208"/>
    </source>
</evidence>
<dbReference type="GO" id="GO:0003677">
    <property type="term" value="F:DNA binding"/>
    <property type="evidence" value="ECO:0007669"/>
    <property type="project" value="UniProtKB-KW"/>
</dbReference>
<dbReference type="Gene3D" id="1.25.40.10">
    <property type="entry name" value="Tetratricopeptide repeat domain"/>
    <property type="match status" value="2"/>
</dbReference>
<dbReference type="InterPro" id="IPR011990">
    <property type="entry name" value="TPR-like_helical_dom_sf"/>
</dbReference>
<feature type="domain" description="Bacterial transcriptional activator" evidence="1">
    <location>
        <begin position="119"/>
        <end position="256"/>
    </location>
</feature>
<dbReference type="PANTHER" id="PTHR35807">
    <property type="entry name" value="TRANSCRIPTIONAL REGULATOR REDD-RELATED"/>
    <property type="match status" value="1"/>
</dbReference>
<dbReference type="SUPFAM" id="SSF46894">
    <property type="entry name" value="C-terminal effector domain of the bipartite response regulators"/>
    <property type="match status" value="1"/>
</dbReference>
<sequence length="700" mass="77262">MRGSASAMSADEAAMARENAPRLSVSLVGRFGLRLNGRPIELRTRKAAAVLGYLALSDTKHESRERLVGLLWSRSDEEKARASLRQVVRELRSVLEEAGFGGFVAERLMIGISIAQMEVDIESVLQQAENERVHPLLLDAPQLDERLLEGMDDLDPSFRVWVLAKRQTIHERLMRSLEAGLIGANVPRDTKKKFAAAIVNLDPTHEHACRYLMRAHAEEGDTAGALRIYKSLWDLLDRDYGMEPSPATEELVASIKLGVFEPPLADRGAHAKNGVLAVRAINGSGLQPAPAASPLSNAPVKTLLVLRPFAMHGIDEDHGHLVQGFSQHLAACLVRFREWSVVDRAPAADLLPVTGAAPQYCIETTAYQAGAEINIVMVLRDDTTGIYVWSESFRLGLSNWFETQQRIIRRIATSLNVQLSTERLMRLAGEPDVSLDLHDRWLRGQNLITKFDPESWQRAVSIFRDAIRENPTFSPCYSSLVQMNNIEHFVHPGLFHDLEKARTTLELAKTAVQLDPVDSRAHLCCGWSHVMVGRGAEAAPHMELACELNDNDPWTLLSCAAYCAFCGSIEQAELRARQAHALSLAPSGLEWGYQSIIAFLCGDYAGAIEASGRAHGVIKTLPAWRAAALYELGDTETAREEAQRFLNGIRSFWVGSAAPTDEAVTRWLLQAHPININSRWEALRSALGGAGLPVESITRI</sequence>
<dbReference type="Pfam" id="PF03704">
    <property type="entry name" value="BTAD"/>
    <property type="match status" value="1"/>
</dbReference>
<reference evidence="2 3" key="1">
    <citation type="submission" date="2016-10" db="EMBL/GenBank/DDBJ databases">
        <authorList>
            <person name="de Groot N.N."/>
        </authorList>
    </citation>
    <scope>NUCLEOTIDE SEQUENCE [LARGE SCALE GENOMIC DNA]</scope>
    <source>
        <strain evidence="2 3">GAS522</strain>
    </source>
</reference>
<dbReference type="GO" id="GO:0006355">
    <property type="term" value="P:regulation of DNA-templated transcription"/>
    <property type="evidence" value="ECO:0007669"/>
    <property type="project" value="InterPro"/>
</dbReference>
<proteinExistence type="predicted"/>
<dbReference type="InterPro" id="IPR005158">
    <property type="entry name" value="BTAD"/>
</dbReference>
<name>A0A1M6WF10_9BRAD</name>
<dbReference type="AlphaFoldDB" id="A0A1M6WF10"/>